<dbReference type="Gene3D" id="3.40.50.1010">
    <property type="entry name" value="5'-nuclease"/>
    <property type="match status" value="1"/>
</dbReference>
<comment type="caution">
    <text evidence="8">The sequence shown here is derived from an EMBL/GenBank/DDBJ whole genome shotgun (WGS) entry which is preliminary data.</text>
</comment>
<evidence type="ECO:0000256" key="5">
    <source>
        <dbReference type="ARBA" id="ARBA00022842"/>
    </source>
</evidence>
<dbReference type="PANTHER" id="PTHR35901">
    <property type="entry name" value="RIBONUCLEASE VAPC3"/>
    <property type="match status" value="1"/>
</dbReference>
<accession>A0ABW0GUL9</accession>
<proteinExistence type="inferred from homology"/>
<dbReference type="CDD" id="cd09873">
    <property type="entry name" value="PIN_Pae0151-like"/>
    <property type="match status" value="1"/>
</dbReference>
<reference evidence="9" key="1">
    <citation type="journal article" date="2019" name="Int. J. Syst. Evol. Microbiol.">
        <title>The Global Catalogue of Microorganisms (GCM) 10K type strain sequencing project: providing services to taxonomists for standard genome sequencing and annotation.</title>
        <authorList>
            <consortium name="The Broad Institute Genomics Platform"/>
            <consortium name="The Broad Institute Genome Sequencing Center for Infectious Disease"/>
            <person name="Wu L."/>
            <person name="Ma J."/>
        </authorList>
    </citation>
    <scope>NUCLEOTIDE SEQUENCE [LARGE SCALE GENOMIC DNA]</scope>
    <source>
        <strain evidence="9">CCUG 43114</strain>
    </source>
</reference>
<keyword evidence="1 6" id="KW-1277">Toxin-antitoxin system</keyword>
<evidence type="ECO:0000256" key="4">
    <source>
        <dbReference type="ARBA" id="ARBA00022801"/>
    </source>
</evidence>
<dbReference type="HAMAP" id="MF_00265">
    <property type="entry name" value="VapC_Nob1"/>
    <property type="match status" value="1"/>
</dbReference>
<comment type="cofactor">
    <cofactor evidence="6">
        <name>Mg(2+)</name>
        <dbReference type="ChEBI" id="CHEBI:18420"/>
    </cofactor>
</comment>
<keyword evidence="5 6" id="KW-0460">Magnesium</keyword>
<comment type="similarity">
    <text evidence="6">Belongs to the PINc/VapC protein family.</text>
</comment>
<protein>
    <recommendedName>
        <fullName evidence="6">Ribonuclease VapC</fullName>
        <shortName evidence="6">RNase VapC</shortName>
        <ecNumber evidence="6">3.1.-.-</ecNumber>
    </recommendedName>
    <alternativeName>
        <fullName evidence="6">Toxin VapC</fullName>
    </alternativeName>
</protein>
<feature type="binding site" evidence="6">
    <location>
        <position position="6"/>
    </location>
    <ligand>
        <name>Mg(2+)</name>
        <dbReference type="ChEBI" id="CHEBI:18420"/>
    </ligand>
</feature>
<keyword evidence="9" id="KW-1185">Reference proteome</keyword>
<comment type="function">
    <text evidence="6">Toxic component of a toxin-antitoxin (TA) system. An RNase.</text>
</comment>
<dbReference type="InterPro" id="IPR044153">
    <property type="entry name" value="PIN_Pae0151-like"/>
</dbReference>
<dbReference type="PANTHER" id="PTHR35901:SF1">
    <property type="entry name" value="EXONUCLEASE VAPC9"/>
    <property type="match status" value="1"/>
</dbReference>
<gene>
    <name evidence="6" type="primary">vapC</name>
    <name evidence="8" type="ORF">ACFPJ6_13830</name>
</gene>
<feature type="domain" description="PIN" evidence="7">
    <location>
        <begin position="4"/>
        <end position="120"/>
    </location>
</feature>
<evidence type="ECO:0000256" key="2">
    <source>
        <dbReference type="ARBA" id="ARBA00022722"/>
    </source>
</evidence>
<evidence type="ECO:0000313" key="8">
    <source>
        <dbReference type="EMBL" id="MFC5381861.1"/>
    </source>
</evidence>
<keyword evidence="6" id="KW-0800">Toxin</keyword>
<sequence length="132" mass="13633">MTLVVDASVVLAALLDEGETGAWAAGVLRGEAVVPDVMLVEVTRALRRAVLDGSVTDAAGSALVATAWTIPASVVPFATLAPRVWELRRTVSVADAAYVAVAERLGVPLATADRRLARASGPRCEFLVPPGS</sequence>
<dbReference type="EMBL" id="JBHSLD010000013">
    <property type="protein sequence ID" value="MFC5381861.1"/>
    <property type="molecule type" value="Genomic_DNA"/>
</dbReference>
<name>A0ABW0GUL9_9MICO</name>
<organism evidence="8 9">
    <name type="scientific">Aquipuribacter nitratireducens</name>
    <dbReference type="NCBI Taxonomy" id="650104"/>
    <lineage>
        <taxon>Bacteria</taxon>
        <taxon>Bacillati</taxon>
        <taxon>Actinomycetota</taxon>
        <taxon>Actinomycetes</taxon>
        <taxon>Micrococcales</taxon>
        <taxon>Intrasporangiaceae</taxon>
        <taxon>Aquipuribacter</taxon>
    </lineage>
</organism>
<feature type="binding site" evidence="6">
    <location>
        <position position="95"/>
    </location>
    <ligand>
        <name>Mg(2+)</name>
        <dbReference type="ChEBI" id="CHEBI:18420"/>
    </ligand>
</feature>
<dbReference type="SUPFAM" id="SSF88723">
    <property type="entry name" value="PIN domain-like"/>
    <property type="match status" value="1"/>
</dbReference>
<evidence type="ECO:0000259" key="7">
    <source>
        <dbReference type="Pfam" id="PF01850"/>
    </source>
</evidence>
<dbReference type="InterPro" id="IPR002716">
    <property type="entry name" value="PIN_dom"/>
</dbReference>
<dbReference type="Pfam" id="PF01850">
    <property type="entry name" value="PIN"/>
    <property type="match status" value="1"/>
</dbReference>
<keyword evidence="4 6" id="KW-0378">Hydrolase</keyword>
<dbReference type="RefSeq" id="WP_340271086.1">
    <property type="nucleotide sequence ID" value="NZ_JBBEOG010000009.1"/>
</dbReference>
<dbReference type="InterPro" id="IPR029060">
    <property type="entry name" value="PIN-like_dom_sf"/>
</dbReference>
<keyword evidence="2 6" id="KW-0540">Nuclease</keyword>
<evidence type="ECO:0000256" key="3">
    <source>
        <dbReference type="ARBA" id="ARBA00022723"/>
    </source>
</evidence>
<dbReference type="Proteomes" id="UP001596122">
    <property type="component" value="Unassembled WGS sequence"/>
</dbReference>
<evidence type="ECO:0000256" key="1">
    <source>
        <dbReference type="ARBA" id="ARBA00022649"/>
    </source>
</evidence>
<dbReference type="InterPro" id="IPR051619">
    <property type="entry name" value="TypeII_TA_RNase_PINc/VapC"/>
</dbReference>
<dbReference type="InterPro" id="IPR022907">
    <property type="entry name" value="VapC_family"/>
</dbReference>
<evidence type="ECO:0000313" key="9">
    <source>
        <dbReference type="Proteomes" id="UP001596122"/>
    </source>
</evidence>
<keyword evidence="3 6" id="KW-0479">Metal-binding</keyword>
<evidence type="ECO:0000256" key="6">
    <source>
        <dbReference type="HAMAP-Rule" id="MF_00265"/>
    </source>
</evidence>
<dbReference type="EC" id="3.1.-.-" evidence="6"/>